<reference evidence="4" key="1">
    <citation type="submission" date="2025-08" db="UniProtKB">
        <authorList>
            <consortium name="Ensembl"/>
        </authorList>
    </citation>
    <scope>IDENTIFICATION</scope>
</reference>
<dbReference type="InterPro" id="IPR011021">
    <property type="entry name" value="Arrestin-like_N"/>
</dbReference>
<protein>
    <submittedName>
        <fullName evidence="4">Arrestin domain-containing protein 3-like</fullName>
    </submittedName>
</protein>
<dbReference type="Pfam" id="PF00339">
    <property type="entry name" value="Arrestin_N"/>
    <property type="match status" value="1"/>
</dbReference>
<dbReference type="InterPro" id="IPR050357">
    <property type="entry name" value="Arrestin_domain-protein"/>
</dbReference>
<evidence type="ECO:0000313" key="4">
    <source>
        <dbReference type="Ensembl" id="ENSKMAP00000015406.1"/>
    </source>
</evidence>
<evidence type="ECO:0000256" key="1">
    <source>
        <dbReference type="ARBA" id="ARBA00005298"/>
    </source>
</evidence>
<dbReference type="Pfam" id="PF02752">
    <property type="entry name" value="Arrestin_C"/>
    <property type="match status" value="1"/>
</dbReference>
<proteinExistence type="inferred from homology"/>
<evidence type="ECO:0000256" key="2">
    <source>
        <dbReference type="SAM" id="SignalP"/>
    </source>
</evidence>
<dbReference type="PANTHER" id="PTHR11188:SF135">
    <property type="entry name" value="ARRESTIN DOMAIN CONTAINING 3-LIKE-RELATED"/>
    <property type="match status" value="1"/>
</dbReference>
<dbReference type="AlphaFoldDB" id="A0A3Q3AGI4"/>
<dbReference type="GO" id="GO:0005886">
    <property type="term" value="C:plasma membrane"/>
    <property type="evidence" value="ECO:0007669"/>
    <property type="project" value="TreeGrafter"/>
</dbReference>
<dbReference type="OMA" id="CWHEHYG"/>
<accession>A0A3Q3AGI4</accession>
<dbReference type="SUPFAM" id="SSF81296">
    <property type="entry name" value="E set domains"/>
    <property type="match status" value="2"/>
</dbReference>
<organism evidence="4 5">
    <name type="scientific">Kryptolebias marmoratus</name>
    <name type="common">Mangrove killifish</name>
    <name type="synonym">Rivulus marmoratus</name>
    <dbReference type="NCBI Taxonomy" id="37003"/>
    <lineage>
        <taxon>Eukaryota</taxon>
        <taxon>Metazoa</taxon>
        <taxon>Chordata</taxon>
        <taxon>Craniata</taxon>
        <taxon>Vertebrata</taxon>
        <taxon>Euteleostomi</taxon>
        <taxon>Actinopterygii</taxon>
        <taxon>Neopterygii</taxon>
        <taxon>Teleostei</taxon>
        <taxon>Neoteleostei</taxon>
        <taxon>Acanthomorphata</taxon>
        <taxon>Ovalentaria</taxon>
        <taxon>Atherinomorphae</taxon>
        <taxon>Cyprinodontiformes</taxon>
        <taxon>Rivulidae</taxon>
        <taxon>Kryptolebias</taxon>
    </lineage>
</organism>
<dbReference type="RefSeq" id="XP_017269164.1">
    <property type="nucleotide sequence ID" value="XM_017413675.3"/>
</dbReference>
<evidence type="ECO:0000259" key="3">
    <source>
        <dbReference type="SMART" id="SM01017"/>
    </source>
</evidence>
<dbReference type="OrthoDB" id="2333384at2759"/>
<reference evidence="4" key="2">
    <citation type="submission" date="2025-09" db="UniProtKB">
        <authorList>
            <consortium name="Ensembl"/>
        </authorList>
    </citation>
    <scope>IDENTIFICATION</scope>
</reference>
<dbReference type="Proteomes" id="UP000264800">
    <property type="component" value="Unplaced"/>
</dbReference>
<dbReference type="Ensembl" id="ENSKMAT00000015628.1">
    <property type="protein sequence ID" value="ENSKMAP00000015406.1"/>
    <property type="gene ID" value="ENSKMAG00000011528.1"/>
</dbReference>
<comment type="similarity">
    <text evidence="1">Belongs to the arrestin family.</text>
</comment>
<dbReference type="GeneTree" id="ENSGT00940000165930"/>
<dbReference type="InterPro" id="IPR011022">
    <property type="entry name" value="Arrestin_C-like"/>
</dbReference>
<dbReference type="GO" id="GO:0007399">
    <property type="term" value="P:nervous system development"/>
    <property type="evidence" value="ECO:0007669"/>
    <property type="project" value="UniProtKB-ARBA"/>
</dbReference>
<dbReference type="InterPro" id="IPR014756">
    <property type="entry name" value="Ig_E-set"/>
</dbReference>
<name>A0A3Q3AGI4_KRYMA</name>
<dbReference type="KEGG" id="kmr:108234467"/>
<keyword evidence="5" id="KW-1185">Reference proteome</keyword>
<dbReference type="STRING" id="37003.ENSKMAP00000015406"/>
<keyword evidence="2" id="KW-0732">Signal</keyword>
<feature type="domain" description="Arrestin C-terminal-like" evidence="3">
    <location>
        <begin position="194"/>
        <end position="322"/>
    </location>
</feature>
<dbReference type="PANTHER" id="PTHR11188">
    <property type="entry name" value="ARRESTIN DOMAIN CONTAINING PROTEIN"/>
    <property type="match status" value="1"/>
</dbReference>
<dbReference type="GO" id="GO:0015031">
    <property type="term" value="P:protein transport"/>
    <property type="evidence" value="ECO:0007669"/>
    <property type="project" value="TreeGrafter"/>
</dbReference>
<dbReference type="SMART" id="SM01017">
    <property type="entry name" value="Arrestin_C"/>
    <property type="match status" value="1"/>
</dbReference>
<feature type="chain" id="PRO_5018544405" evidence="2">
    <location>
        <begin position="20"/>
        <end position="374"/>
    </location>
</feature>
<evidence type="ECO:0000313" key="5">
    <source>
        <dbReference type="Proteomes" id="UP000264800"/>
    </source>
</evidence>
<sequence length="374" mass="42224">MVRASTWFVLLCLKMTIKNFHIEYDAINSKNTFTSGDTINGRIILETDKEIVVQSLDFEAKGKARVRWTEHRGQNHRGHNYHGQSNTQIYWAKEKYYSIKQKILREARQDGSEVIGIGRHVFPFSFKIPDGHMPSSFASHIGKIVHKMKAELRQSMKLTKKAEIHFIFVSKTDMNRPGLMDPQHGCQDKSLAFGSGKVSLDAHITKMGYKPGEPINVTVEIINRSSRSVKPKFQLYEKRSYFAQGRRKLETHTILKEKGDDVDSSSSKNTVTKGIGLPSTLSPSILNCSIIKLEYRLKIYLDIKYAADPEVKLPIVILNEKTADRQLPPSGAFGFEAFGNPNHPTMPQAVDLPPPYEASAMYPPLPSADFKSTL</sequence>
<dbReference type="GeneID" id="108234467"/>
<dbReference type="Gene3D" id="2.60.40.640">
    <property type="match status" value="2"/>
</dbReference>
<dbReference type="GO" id="GO:0005737">
    <property type="term" value="C:cytoplasm"/>
    <property type="evidence" value="ECO:0007669"/>
    <property type="project" value="TreeGrafter"/>
</dbReference>
<dbReference type="InterPro" id="IPR014752">
    <property type="entry name" value="Arrestin-like_C"/>
</dbReference>
<feature type="signal peptide" evidence="2">
    <location>
        <begin position="1"/>
        <end position="19"/>
    </location>
</feature>